<feature type="signal peptide" evidence="2">
    <location>
        <begin position="1"/>
        <end position="25"/>
    </location>
</feature>
<evidence type="ECO:0000313" key="5">
    <source>
        <dbReference type="Proteomes" id="UP000015559"/>
    </source>
</evidence>
<dbReference type="InterPro" id="IPR011460">
    <property type="entry name" value="Lcl_C"/>
</dbReference>
<accession>S6B1S0</accession>
<dbReference type="KEGG" id="sdr:SCD_n00775"/>
<reference evidence="4 5" key="1">
    <citation type="journal article" date="2012" name="Appl. Environ. Microbiol.">
        <title>Draft genome sequence of a psychrotolerant sulfur-oxidizing bacterium, Sulfuricella denitrificans skB26, and proteomic insights into cold adaptation.</title>
        <authorList>
            <person name="Watanabe T."/>
            <person name="Kojima H."/>
            <person name="Fukui M."/>
        </authorList>
    </citation>
    <scope>NUCLEOTIDE SEQUENCE [LARGE SCALE GENOMIC DNA]</scope>
    <source>
        <strain evidence="5">skB26</strain>
    </source>
</reference>
<dbReference type="RefSeq" id="WP_009206437.1">
    <property type="nucleotide sequence ID" value="NC_022357.1"/>
</dbReference>
<evidence type="ECO:0000259" key="3">
    <source>
        <dbReference type="Pfam" id="PF07603"/>
    </source>
</evidence>
<evidence type="ECO:0000256" key="2">
    <source>
        <dbReference type="SAM" id="SignalP"/>
    </source>
</evidence>
<dbReference type="eggNOG" id="ENOG50335WM">
    <property type="taxonomic scope" value="Bacteria"/>
</dbReference>
<keyword evidence="1" id="KW-1133">Transmembrane helix</keyword>
<gene>
    <name evidence="4" type="ORF">SCD_n00775</name>
</gene>
<proteinExistence type="predicted"/>
<dbReference type="Proteomes" id="UP000015559">
    <property type="component" value="Chromosome"/>
</dbReference>
<dbReference type="Pfam" id="PF07603">
    <property type="entry name" value="Lcl_C"/>
    <property type="match status" value="1"/>
</dbReference>
<feature type="domain" description="Lcl C-terminal" evidence="3">
    <location>
        <begin position="35"/>
        <end position="180"/>
    </location>
</feature>
<keyword evidence="5" id="KW-1185">Reference proteome</keyword>
<organism evidence="4 5">
    <name type="scientific">Sulfuricella denitrificans (strain DSM 22764 / NBRC 105220 / skB26)</name>
    <dbReference type="NCBI Taxonomy" id="1163617"/>
    <lineage>
        <taxon>Bacteria</taxon>
        <taxon>Pseudomonadati</taxon>
        <taxon>Pseudomonadota</taxon>
        <taxon>Betaproteobacteria</taxon>
        <taxon>Nitrosomonadales</taxon>
        <taxon>Sulfuricellaceae</taxon>
        <taxon>Sulfuricella</taxon>
    </lineage>
</organism>
<keyword evidence="2" id="KW-0732">Signal</keyword>
<sequence>MKITQSLLLVAAISVGLFTATGANATLISALGGQVVNDTDLNVTWLANINLAATNTFGVSGIADGIQYPLQAGIMNLNTAQNWIGAMNAANYLGYHNWRLPTSDAACYGYNCAGSEMGHLFYNGLGGVAHQDLTTTHNDNYNLFQNFPSAYGSYWSSTVYAPAPSTELGFTFTGNYYVGFQDNFYNGASMYALAVRDGQVATVPVPAAAWLLGSGLLSLVGVALRKAA</sequence>
<name>S6B1S0_SULDS</name>
<dbReference type="EMBL" id="AP013066">
    <property type="protein sequence ID" value="BAN34617.1"/>
    <property type="molecule type" value="Genomic_DNA"/>
</dbReference>
<dbReference type="AlphaFoldDB" id="S6B1S0"/>
<keyword evidence="1" id="KW-0812">Transmembrane</keyword>
<protein>
    <recommendedName>
        <fullName evidence="3">Lcl C-terminal domain-containing protein</fullName>
    </recommendedName>
</protein>
<evidence type="ECO:0000313" key="4">
    <source>
        <dbReference type="EMBL" id="BAN34617.1"/>
    </source>
</evidence>
<feature type="transmembrane region" description="Helical" evidence="1">
    <location>
        <begin position="207"/>
        <end position="224"/>
    </location>
</feature>
<dbReference type="HOGENOM" id="CLU_1077378_0_0_4"/>
<keyword evidence="1" id="KW-0472">Membrane</keyword>
<evidence type="ECO:0000256" key="1">
    <source>
        <dbReference type="SAM" id="Phobius"/>
    </source>
</evidence>
<feature type="chain" id="PRO_5004546012" description="Lcl C-terminal domain-containing protein" evidence="2">
    <location>
        <begin position="26"/>
        <end position="228"/>
    </location>
</feature>